<sequence>MSQFGSCFYWILDDDANDDDRLSQHHLLTTKPVVVVVAAVMIMHVVMHDTLFALYMEHLCLFVSFSTE</sequence>
<evidence type="ECO:0000313" key="3">
    <source>
        <dbReference type="Proteomes" id="UP000055024"/>
    </source>
</evidence>
<organism evidence="2 3">
    <name type="scientific">Trichinella zimbabwensis</name>
    <dbReference type="NCBI Taxonomy" id="268475"/>
    <lineage>
        <taxon>Eukaryota</taxon>
        <taxon>Metazoa</taxon>
        <taxon>Ecdysozoa</taxon>
        <taxon>Nematoda</taxon>
        <taxon>Enoplea</taxon>
        <taxon>Dorylaimia</taxon>
        <taxon>Trichinellida</taxon>
        <taxon>Trichinellidae</taxon>
        <taxon>Trichinella</taxon>
    </lineage>
</organism>
<dbReference type="AlphaFoldDB" id="A0A0V1H6X7"/>
<dbReference type="EMBL" id="JYDP01000122">
    <property type="protein sequence ID" value="KRZ06297.1"/>
    <property type="molecule type" value="Genomic_DNA"/>
</dbReference>
<reference evidence="2 3" key="1">
    <citation type="submission" date="2015-01" db="EMBL/GenBank/DDBJ databases">
        <title>Evolution of Trichinella species and genotypes.</title>
        <authorList>
            <person name="Korhonen P.K."/>
            <person name="Edoardo P."/>
            <person name="Giuseppe L.R."/>
            <person name="Gasser R.B."/>
        </authorList>
    </citation>
    <scope>NUCLEOTIDE SEQUENCE [LARGE SCALE GENOMIC DNA]</scope>
    <source>
        <strain evidence="2">ISS1029</strain>
    </source>
</reference>
<comment type="caution">
    <text evidence="2">The sequence shown here is derived from an EMBL/GenBank/DDBJ whole genome shotgun (WGS) entry which is preliminary data.</text>
</comment>
<proteinExistence type="predicted"/>
<feature type="transmembrane region" description="Helical" evidence="1">
    <location>
        <begin position="33"/>
        <end position="55"/>
    </location>
</feature>
<protein>
    <submittedName>
        <fullName evidence="2">Uncharacterized protein</fullName>
    </submittedName>
</protein>
<accession>A0A0V1H6X7</accession>
<name>A0A0V1H6X7_9BILA</name>
<gene>
    <name evidence="2" type="ORF">T11_4208</name>
</gene>
<keyword evidence="1" id="KW-0812">Transmembrane</keyword>
<keyword evidence="3" id="KW-1185">Reference proteome</keyword>
<keyword evidence="1" id="KW-0472">Membrane</keyword>
<evidence type="ECO:0000256" key="1">
    <source>
        <dbReference type="SAM" id="Phobius"/>
    </source>
</evidence>
<evidence type="ECO:0000313" key="2">
    <source>
        <dbReference type="EMBL" id="KRZ06297.1"/>
    </source>
</evidence>
<keyword evidence="1" id="KW-1133">Transmembrane helix</keyword>
<dbReference type="Proteomes" id="UP000055024">
    <property type="component" value="Unassembled WGS sequence"/>
</dbReference>